<proteinExistence type="predicted"/>
<dbReference type="GO" id="GO:0006631">
    <property type="term" value="P:fatty acid metabolic process"/>
    <property type="evidence" value="ECO:0007669"/>
    <property type="project" value="TreeGrafter"/>
</dbReference>
<feature type="domain" description="AMP-dependent synthetase/ligase" evidence="1">
    <location>
        <begin position="109"/>
        <end position="350"/>
    </location>
</feature>
<sequence length="680" mass="74269">MLCVRPCFLAAFSSASPSPAFAPYKVSSHITSIMVPNPERCCPANSTLCGFRTLASSSPSSPFPSLSAVFESCRRSSRRRALLVSSSMPSSCLFSSKMHTASLPRLPIFEAIARHEPGSTAVIHSVSGRRFTYGELLGDVRRAKERFLEASGKKDLQGERIAFLVENSYDYVVTFLAILAARSIAVPMSPAFPAPELQYILDHSEASLLVSSSKFASRAHEVLTAELKARPLHLKLPKHVGSQDGTRDAVTLEGSDPGRAGLMLYTSGTTNRPKGVLIPHSALTAQSHSLIEAWDYTPSDHLLHVLPLHHIHGTVNAVITPLFAGSSIEFMFPFNADAVWKRLAAPYLPTHDTNGTNNGTNGHINGVKSTRPKVTFFTAVPTVYSRLLSSHRSLSTDLQQAAREAISPQNMRVNISGSAALPTPIKSAWHDLSHGNALLERYGMTEVGMALSCGLGFSDRVDASVGWALPSVQARLMDVDTGEIILPGQELDSNGRQRSGEIQLRGPTIFQEYWRNPEATSKEFISDPDNQGRWFKTGDVAVRRAVPSASHSQHWTNGPLYFIQGRLTADIIKTGGEKVSALEVERELLSLPEVSEAAVVAVPSGNWGQKVGAVIILDKDVVERWTPLEMRRALKSRLVNYKIPQVMKIVDHIPRNAMGKINKKQLVKQMFADEQSGNET</sequence>
<reference evidence="3 4" key="1">
    <citation type="journal article" date="2018" name="PLoS Genet.">
        <title>Repeat elements organise 3D genome structure and mediate transcription in the filamentous fungus Epichloe festucae.</title>
        <authorList>
            <person name="Winter D.J."/>
            <person name="Ganley A.R.D."/>
            <person name="Young C.A."/>
            <person name="Liachko I."/>
            <person name="Schardl C.L."/>
            <person name="Dupont P.Y."/>
            <person name="Berry D."/>
            <person name="Ram A."/>
            <person name="Scott B."/>
            <person name="Cox M.P."/>
        </authorList>
    </citation>
    <scope>NUCLEOTIDE SEQUENCE [LARGE SCALE GENOMIC DNA]</scope>
    <source>
        <strain evidence="3 4">Fl1</strain>
    </source>
</reference>
<protein>
    <submittedName>
        <fullName evidence="3">Uncharacterized protein</fullName>
    </submittedName>
</protein>
<feature type="domain" description="AMP-binding enzyme C-terminal" evidence="2">
    <location>
        <begin position="583"/>
        <end position="660"/>
    </location>
</feature>
<dbReference type="CDD" id="cd05941">
    <property type="entry name" value="MCS"/>
    <property type="match status" value="1"/>
</dbReference>
<dbReference type="GO" id="GO:0031956">
    <property type="term" value="F:medium-chain fatty acid-CoA ligase activity"/>
    <property type="evidence" value="ECO:0007669"/>
    <property type="project" value="TreeGrafter"/>
</dbReference>
<dbReference type="PANTHER" id="PTHR43201:SF28">
    <property type="entry name" value="ENZYME, PUTATIVE (AFU_ORTHOLOGUE AFUA_7G01530)-RELATED"/>
    <property type="match status" value="1"/>
</dbReference>
<dbReference type="InterPro" id="IPR000873">
    <property type="entry name" value="AMP-dep_synth/lig_dom"/>
</dbReference>
<dbReference type="Pfam" id="PF13193">
    <property type="entry name" value="AMP-binding_C"/>
    <property type="match status" value="1"/>
</dbReference>
<dbReference type="InterPro" id="IPR042099">
    <property type="entry name" value="ANL_N_sf"/>
</dbReference>
<keyword evidence="4" id="KW-1185">Reference proteome</keyword>
<dbReference type="SUPFAM" id="SSF56801">
    <property type="entry name" value="Acetyl-CoA synthetase-like"/>
    <property type="match status" value="1"/>
</dbReference>
<dbReference type="Gene3D" id="3.30.300.30">
    <property type="match status" value="1"/>
</dbReference>
<organism evidence="3 4">
    <name type="scientific">Epichloe festucae (strain Fl1)</name>
    <dbReference type="NCBI Taxonomy" id="877507"/>
    <lineage>
        <taxon>Eukaryota</taxon>
        <taxon>Fungi</taxon>
        <taxon>Dikarya</taxon>
        <taxon>Ascomycota</taxon>
        <taxon>Pezizomycotina</taxon>
        <taxon>Sordariomycetes</taxon>
        <taxon>Hypocreomycetidae</taxon>
        <taxon>Hypocreales</taxon>
        <taxon>Clavicipitaceae</taxon>
        <taxon>Epichloe</taxon>
    </lineage>
</organism>
<evidence type="ECO:0000313" key="3">
    <source>
        <dbReference type="EMBL" id="QPG95070.1"/>
    </source>
</evidence>
<dbReference type="InterPro" id="IPR045851">
    <property type="entry name" value="AMP-bd_C_sf"/>
</dbReference>
<evidence type="ECO:0000313" key="4">
    <source>
        <dbReference type="Proteomes" id="UP000594364"/>
    </source>
</evidence>
<dbReference type="Proteomes" id="UP000594364">
    <property type="component" value="Chromosome 1"/>
</dbReference>
<dbReference type="EMBL" id="CP031385">
    <property type="protein sequence ID" value="QPG95070.1"/>
    <property type="molecule type" value="Genomic_DNA"/>
</dbReference>
<evidence type="ECO:0000259" key="1">
    <source>
        <dbReference type="Pfam" id="PF00501"/>
    </source>
</evidence>
<accession>A0A7S9PT70</accession>
<dbReference type="Gene3D" id="3.40.50.12780">
    <property type="entry name" value="N-terminal domain of ligase-like"/>
    <property type="match status" value="1"/>
</dbReference>
<name>A0A7S9PT70_EPIFF</name>
<feature type="domain" description="AMP-dependent synthetase/ligase" evidence="1">
    <location>
        <begin position="373"/>
        <end position="514"/>
    </location>
</feature>
<dbReference type="AlphaFoldDB" id="A0A7S9PT70"/>
<dbReference type="InterPro" id="IPR025110">
    <property type="entry name" value="AMP-bd_C"/>
</dbReference>
<dbReference type="Pfam" id="PF00501">
    <property type="entry name" value="AMP-binding"/>
    <property type="match status" value="2"/>
</dbReference>
<evidence type="ECO:0000259" key="2">
    <source>
        <dbReference type="Pfam" id="PF13193"/>
    </source>
</evidence>
<dbReference type="OrthoDB" id="2962993at2759"/>
<gene>
    <name evidence="3" type="ORF">C2857_007576</name>
</gene>
<dbReference type="PANTHER" id="PTHR43201">
    <property type="entry name" value="ACYL-COA SYNTHETASE"/>
    <property type="match status" value="1"/>
</dbReference>